<dbReference type="AlphaFoldDB" id="A0A2N5SWI7"/>
<comment type="caution">
    <text evidence="1">The sequence shown here is derived from an EMBL/GenBank/DDBJ whole genome shotgun (WGS) entry which is preliminary data.</text>
</comment>
<dbReference type="Proteomes" id="UP000235388">
    <property type="component" value="Unassembled WGS sequence"/>
</dbReference>
<evidence type="ECO:0000313" key="2">
    <source>
        <dbReference type="Proteomes" id="UP000235388"/>
    </source>
</evidence>
<gene>
    <name evidence="1" type="ORF">PCANC_13774</name>
</gene>
<sequence length="73" mass="7874">MIVNNFTSNTTLACKIPIKDTNTLTTSKDDKEIINPNGYLSIVGSLNYLAVATRLDLAFAVGFLAHFAKAPTN</sequence>
<reference evidence="1 2" key="1">
    <citation type="submission" date="2017-11" db="EMBL/GenBank/DDBJ databases">
        <title>De novo assembly and phasing of dikaryotic genomes from two isolates of Puccinia coronata f. sp. avenae, the causal agent of oat crown rust.</title>
        <authorList>
            <person name="Miller M.E."/>
            <person name="Zhang Y."/>
            <person name="Omidvar V."/>
            <person name="Sperschneider J."/>
            <person name="Schwessinger B."/>
            <person name="Raley C."/>
            <person name="Palmer J.M."/>
            <person name="Garnica D."/>
            <person name="Upadhyaya N."/>
            <person name="Rathjen J."/>
            <person name="Taylor J.M."/>
            <person name="Park R.F."/>
            <person name="Dodds P.N."/>
            <person name="Hirsch C.D."/>
            <person name="Kianian S.F."/>
            <person name="Figueroa M."/>
        </authorList>
    </citation>
    <scope>NUCLEOTIDE SEQUENCE [LARGE SCALE GENOMIC DNA]</scope>
    <source>
        <strain evidence="1">12NC29</strain>
    </source>
</reference>
<accession>A0A2N5SWI7</accession>
<name>A0A2N5SWI7_9BASI</name>
<dbReference type="OrthoDB" id="3344688at2759"/>
<evidence type="ECO:0008006" key="3">
    <source>
        <dbReference type="Google" id="ProtNLM"/>
    </source>
</evidence>
<keyword evidence="2" id="KW-1185">Reference proteome</keyword>
<proteinExistence type="predicted"/>
<protein>
    <recommendedName>
        <fullName evidence="3">Reverse transcriptase Ty1/copia-type domain-containing protein</fullName>
    </recommendedName>
</protein>
<organism evidence="1 2">
    <name type="scientific">Puccinia coronata f. sp. avenae</name>
    <dbReference type="NCBI Taxonomy" id="200324"/>
    <lineage>
        <taxon>Eukaryota</taxon>
        <taxon>Fungi</taxon>
        <taxon>Dikarya</taxon>
        <taxon>Basidiomycota</taxon>
        <taxon>Pucciniomycotina</taxon>
        <taxon>Pucciniomycetes</taxon>
        <taxon>Pucciniales</taxon>
        <taxon>Pucciniaceae</taxon>
        <taxon>Puccinia</taxon>
    </lineage>
</organism>
<dbReference type="EMBL" id="PGCJ01000847">
    <property type="protein sequence ID" value="PLW17595.1"/>
    <property type="molecule type" value="Genomic_DNA"/>
</dbReference>
<evidence type="ECO:0000313" key="1">
    <source>
        <dbReference type="EMBL" id="PLW17595.1"/>
    </source>
</evidence>